<evidence type="ECO:0000256" key="1">
    <source>
        <dbReference type="ARBA" id="ARBA00009032"/>
    </source>
</evidence>
<feature type="domain" description="Pyruvate flavodoxin/ferredoxin oxidoreductase pyrimidine binding" evidence="3">
    <location>
        <begin position="16"/>
        <end position="238"/>
    </location>
</feature>
<evidence type="ECO:0000259" key="4">
    <source>
        <dbReference type="Pfam" id="PF17147"/>
    </source>
</evidence>
<name>A0A1J5NRX7_NEOTH</name>
<dbReference type="CDD" id="cd07034">
    <property type="entry name" value="TPP_PYR_PFOR_IOR-alpha_like"/>
    <property type="match status" value="1"/>
</dbReference>
<dbReference type="InterPro" id="IPR029061">
    <property type="entry name" value="THDP-binding"/>
</dbReference>
<reference evidence="5 6" key="1">
    <citation type="submission" date="2016-08" db="EMBL/GenBank/DDBJ databases">
        <title>Genome-based comparison of Moorella thermoacetic strains.</title>
        <authorList>
            <person name="Poehlein A."/>
            <person name="Bengelsdorf F.R."/>
            <person name="Esser C."/>
            <person name="Duerre P."/>
            <person name="Daniel R."/>
        </authorList>
    </citation>
    <scope>NUCLEOTIDE SEQUENCE [LARGE SCALE GENOMIC DNA]</scope>
    <source>
        <strain evidence="5 6">DSM 11768</strain>
    </source>
</reference>
<dbReference type="EMBL" id="MIHH01000008">
    <property type="protein sequence ID" value="OIQ08669.1"/>
    <property type="molecule type" value="Genomic_DNA"/>
</dbReference>
<dbReference type="InterPro" id="IPR050722">
    <property type="entry name" value="Pyruvate:ferred/Flavod_OxRd"/>
</dbReference>
<proteinExistence type="inferred from homology"/>
<evidence type="ECO:0000313" key="5">
    <source>
        <dbReference type="EMBL" id="OIQ08669.1"/>
    </source>
</evidence>
<dbReference type="EC" id="1.2.7.1" evidence="5"/>
<comment type="caution">
    <text evidence="5">The sequence shown here is derived from an EMBL/GenBank/DDBJ whole genome shotgun (WGS) entry which is preliminary data.</text>
</comment>
<dbReference type="InterPro" id="IPR002880">
    <property type="entry name" value="Pyrv_Fd/Flavodoxin_OxRdtase_N"/>
</dbReference>
<dbReference type="Pfam" id="PF17147">
    <property type="entry name" value="PFOR_II"/>
    <property type="match status" value="1"/>
</dbReference>
<dbReference type="FunFam" id="3.40.50.920:FF:000010">
    <property type="entry name" value="Pyruvate ferredoxin oxidoreductase, alpha subunit"/>
    <property type="match status" value="1"/>
</dbReference>
<evidence type="ECO:0000313" key="6">
    <source>
        <dbReference type="Proteomes" id="UP000182743"/>
    </source>
</evidence>
<feature type="domain" description="Pyruvate:ferredoxin oxidoreductase core" evidence="4">
    <location>
        <begin position="262"/>
        <end position="364"/>
    </location>
</feature>
<dbReference type="FunFam" id="3.40.50.970:FF:000012">
    <property type="entry name" value="Pyruvate:ferredoxin (Flavodoxin) oxidoreductase"/>
    <property type="match status" value="1"/>
</dbReference>
<dbReference type="PANTHER" id="PTHR32154">
    <property type="entry name" value="PYRUVATE-FLAVODOXIN OXIDOREDUCTASE-RELATED"/>
    <property type="match status" value="1"/>
</dbReference>
<gene>
    <name evidence="5" type="primary">porA</name>
    <name evidence="5" type="ORF">MOOR_15860</name>
</gene>
<dbReference type="GO" id="GO:0006979">
    <property type="term" value="P:response to oxidative stress"/>
    <property type="evidence" value="ECO:0007669"/>
    <property type="project" value="TreeGrafter"/>
</dbReference>
<dbReference type="Gene3D" id="3.40.50.920">
    <property type="match status" value="1"/>
</dbReference>
<dbReference type="Proteomes" id="UP000182743">
    <property type="component" value="Unassembled WGS sequence"/>
</dbReference>
<organism evidence="5 6">
    <name type="scientific">Neomoorella thermoacetica</name>
    <name type="common">Clostridium thermoaceticum</name>
    <dbReference type="NCBI Taxonomy" id="1525"/>
    <lineage>
        <taxon>Bacteria</taxon>
        <taxon>Bacillati</taxon>
        <taxon>Bacillota</taxon>
        <taxon>Clostridia</taxon>
        <taxon>Neomoorellales</taxon>
        <taxon>Neomoorellaceae</taxon>
        <taxon>Neomoorella</taxon>
    </lineage>
</organism>
<dbReference type="OMA" id="NEDWVTE"/>
<dbReference type="KEGG" id="mthz:MOTHA_c04030"/>
<dbReference type="GeneID" id="45616420"/>
<dbReference type="KEGG" id="mtho:MOTHE_c03070"/>
<evidence type="ECO:0000259" key="3">
    <source>
        <dbReference type="Pfam" id="PF01855"/>
    </source>
</evidence>
<dbReference type="RefSeq" id="WP_011391921.1">
    <property type="nucleotide sequence ID" value="NZ_BSDM01000007.1"/>
</dbReference>
<dbReference type="SUPFAM" id="SSF52518">
    <property type="entry name" value="Thiamin diphosphate-binding fold (THDP-binding)"/>
    <property type="match status" value="1"/>
</dbReference>
<dbReference type="SUPFAM" id="SSF52922">
    <property type="entry name" value="TK C-terminal domain-like"/>
    <property type="match status" value="1"/>
</dbReference>
<sequence length="405" mass="44616">MATRKLLDGNGAAAEAMRMARVQVISAYPITPQSPIAEKLAEYVANGTLKAKYVRVESEHTAMSVAIGAQLTGVRACTATSSVGLALMHEMLGVASGCRVPIVMAVINRSLVSPWSLWCDHQDSMAERDSGWIQLYVENPQEVLDTMFMAYRLAEDPRVLLPVMVCLDGFFLSHTPAALIVPDQETVDSFLPPYRPSNLYLDPDDPMFINDLTPSSDFTEMRYQQKQAFDQVLQVLPEIQDEFARVFGRQYSMVEAYRCEDAEVVLVTLGSMSGTAKYVVNELRKKGQKVGVLKIICFRPFPAKLIREALKHVPVVGVMDRSAGLGAEGGPVWTEISAALGCLRQGPQVISFIGGLGGRDLAPHIMEKAFEELLAIKRGIKTYQGSCWIDVRDDALRLREVSQGV</sequence>
<dbReference type="InterPro" id="IPR033412">
    <property type="entry name" value="PFOR_II"/>
</dbReference>
<keyword evidence="2 5" id="KW-0560">Oxidoreductase</keyword>
<dbReference type="Pfam" id="PF01855">
    <property type="entry name" value="POR_N"/>
    <property type="match status" value="1"/>
</dbReference>
<dbReference type="Gene3D" id="3.40.50.970">
    <property type="match status" value="1"/>
</dbReference>
<dbReference type="PANTHER" id="PTHR32154:SF0">
    <property type="entry name" value="PYRUVATE-FLAVODOXIN OXIDOREDUCTASE-RELATED"/>
    <property type="match status" value="1"/>
</dbReference>
<accession>A0A1J5NRX7</accession>
<dbReference type="GO" id="GO:0019164">
    <property type="term" value="F:pyruvate synthase activity"/>
    <property type="evidence" value="ECO:0007669"/>
    <property type="project" value="UniProtKB-EC"/>
</dbReference>
<keyword evidence="5" id="KW-0670">Pyruvate</keyword>
<dbReference type="InterPro" id="IPR009014">
    <property type="entry name" value="Transketo_C/PFOR_II"/>
</dbReference>
<evidence type="ECO:0000256" key="2">
    <source>
        <dbReference type="ARBA" id="ARBA00023002"/>
    </source>
</evidence>
<dbReference type="AlphaFoldDB" id="A0A1J5NRX7"/>
<comment type="similarity">
    <text evidence="1">Belongs to the pyruvate:ferredoxin/flavodoxin oxidoreductase family.</text>
</comment>
<protein>
    <submittedName>
        <fullName evidence="5">Pyruvate synthase subunit PorA</fullName>
        <ecNumber evidence="5">1.2.7.1</ecNumber>
    </submittedName>
</protein>